<organism evidence="5 6">
    <name type="scientific">Clavelina lepadiformis</name>
    <name type="common">Light-bulb sea squirt</name>
    <name type="synonym">Ascidia lepadiformis</name>
    <dbReference type="NCBI Taxonomy" id="159417"/>
    <lineage>
        <taxon>Eukaryota</taxon>
        <taxon>Metazoa</taxon>
        <taxon>Chordata</taxon>
        <taxon>Tunicata</taxon>
        <taxon>Ascidiacea</taxon>
        <taxon>Aplousobranchia</taxon>
        <taxon>Clavelinidae</taxon>
        <taxon>Clavelina</taxon>
    </lineage>
</organism>
<dbReference type="SUPFAM" id="SSF103575">
    <property type="entry name" value="Plexin repeat"/>
    <property type="match status" value="1"/>
</dbReference>
<dbReference type="SUPFAM" id="SSF101912">
    <property type="entry name" value="Sema domain"/>
    <property type="match status" value="1"/>
</dbReference>
<dbReference type="Pfam" id="PF01403">
    <property type="entry name" value="Sema"/>
    <property type="match status" value="1"/>
</dbReference>
<dbReference type="EMBL" id="CAWYQH010000141">
    <property type="protein sequence ID" value="CAK8694396.1"/>
    <property type="molecule type" value="Genomic_DNA"/>
</dbReference>
<dbReference type="Gene3D" id="3.30.1680.10">
    <property type="entry name" value="ligand-binding face of the semaphorins, domain 2"/>
    <property type="match status" value="1"/>
</dbReference>
<dbReference type="PROSITE" id="PS51004">
    <property type="entry name" value="SEMA"/>
    <property type="match status" value="1"/>
</dbReference>
<feature type="compositionally biased region" description="Polar residues" evidence="2">
    <location>
        <begin position="870"/>
        <end position="889"/>
    </location>
</feature>
<feature type="region of interest" description="Disordered" evidence="2">
    <location>
        <begin position="1108"/>
        <end position="1162"/>
    </location>
</feature>
<evidence type="ECO:0000313" key="5">
    <source>
        <dbReference type="EMBL" id="CAK8694396.1"/>
    </source>
</evidence>
<dbReference type="Gene3D" id="2.130.10.10">
    <property type="entry name" value="YVTN repeat-like/Quinoprotein amine dehydrogenase"/>
    <property type="match status" value="1"/>
</dbReference>
<feature type="region of interest" description="Disordered" evidence="2">
    <location>
        <begin position="1002"/>
        <end position="1023"/>
    </location>
</feature>
<protein>
    <recommendedName>
        <fullName evidence="4">Sema domain-containing protein</fullName>
    </recommendedName>
</protein>
<feature type="compositionally biased region" description="Low complexity" evidence="2">
    <location>
        <begin position="1005"/>
        <end position="1022"/>
    </location>
</feature>
<dbReference type="InterPro" id="IPR036352">
    <property type="entry name" value="Semap_dom_sf"/>
</dbReference>
<feature type="compositionally biased region" description="Basic residues" evidence="2">
    <location>
        <begin position="1138"/>
        <end position="1157"/>
    </location>
</feature>
<keyword evidence="3" id="KW-1133">Transmembrane helix</keyword>
<feature type="region of interest" description="Disordered" evidence="2">
    <location>
        <begin position="870"/>
        <end position="891"/>
    </location>
</feature>
<feature type="compositionally biased region" description="Basic residues" evidence="2">
    <location>
        <begin position="1253"/>
        <end position="1263"/>
    </location>
</feature>
<evidence type="ECO:0000256" key="1">
    <source>
        <dbReference type="PROSITE-ProRule" id="PRU00352"/>
    </source>
</evidence>
<name>A0ABP0GTW4_CLALP</name>
<feature type="region of interest" description="Disordered" evidence="2">
    <location>
        <begin position="1198"/>
        <end position="1226"/>
    </location>
</feature>
<dbReference type="InterPro" id="IPR015943">
    <property type="entry name" value="WD40/YVTN_repeat-like_dom_sf"/>
</dbReference>
<keyword evidence="3" id="KW-0472">Membrane</keyword>
<evidence type="ECO:0000256" key="3">
    <source>
        <dbReference type="SAM" id="Phobius"/>
    </source>
</evidence>
<comment type="caution">
    <text evidence="5">The sequence shown here is derived from an EMBL/GenBank/DDBJ whole genome shotgun (WGS) entry which is preliminary data.</text>
</comment>
<gene>
    <name evidence="5" type="ORF">CVLEPA_LOCUS27766</name>
</gene>
<evidence type="ECO:0000313" key="6">
    <source>
        <dbReference type="Proteomes" id="UP001642483"/>
    </source>
</evidence>
<dbReference type="PANTHER" id="PTHR11036:SF12">
    <property type="entry name" value="SEMAPHORIN-6A"/>
    <property type="match status" value="1"/>
</dbReference>
<feature type="region of interest" description="Disordered" evidence="2">
    <location>
        <begin position="1250"/>
        <end position="1288"/>
    </location>
</feature>
<feature type="compositionally biased region" description="Pro residues" evidence="2">
    <location>
        <begin position="1278"/>
        <end position="1288"/>
    </location>
</feature>
<feature type="domain" description="Sema" evidence="4">
    <location>
        <begin position="40"/>
        <end position="565"/>
    </location>
</feature>
<dbReference type="Proteomes" id="UP001642483">
    <property type="component" value="Unassembled WGS sequence"/>
</dbReference>
<feature type="region of interest" description="Disordered" evidence="2">
    <location>
        <begin position="965"/>
        <end position="984"/>
    </location>
</feature>
<feature type="region of interest" description="Disordered" evidence="2">
    <location>
        <begin position="1050"/>
        <end position="1072"/>
    </location>
</feature>
<dbReference type="SMART" id="SM00630">
    <property type="entry name" value="Sema"/>
    <property type="match status" value="1"/>
</dbReference>
<proteinExistence type="predicted"/>
<comment type="caution">
    <text evidence="1">Lacks conserved residue(s) required for the propagation of feature annotation.</text>
</comment>
<dbReference type="PANTHER" id="PTHR11036">
    <property type="entry name" value="SEMAPHORIN"/>
    <property type="match status" value="1"/>
</dbReference>
<dbReference type="InterPro" id="IPR027231">
    <property type="entry name" value="Semaphorin"/>
</dbReference>
<feature type="region of interest" description="Disordered" evidence="2">
    <location>
        <begin position="679"/>
        <end position="729"/>
    </location>
</feature>
<feature type="transmembrane region" description="Helical" evidence="3">
    <location>
        <begin position="643"/>
        <end position="666"/>
    </location>
</feature>
<evidence type="ECO:0000256" key="2">
    <source>
        <dbReference type="SAM" id="MobiDB-lite"/>
    </source>
</evidence>
<keyword evidence="6" id="KW-1185">Reference proteome</keyword>
<feature type="compositionally biased region" description="Polar residues" evidence="2">
    <location>
        <begin position="700"/>
        <end position="715"/>
    </location>
</feature>
<feature type="compositionally biased region" description="Basic residues" evidence="2">
    <location>
        <begin position="1054"/>
        <end position="1063"/>
    </location>
</feature>
<sequence>MALGQLSRAMKNLQVGVVIQFLLITFSSNCHTFPQDLKPNLVLSLKDTSNFSIFTGSSGNVRSFNLKDVQEVKLVSDKILVAARNSIYVVDKQLPENDHGLILSEQVLTWNPRTDTKCEQKTGSIKTCQNYIRVVAQIAPDLLLLCGTNAARPSCREYGWNSTRFTGTYQDTAVLEKLKVPYDDVASLAYQYSDGYMFSATRVDIRRSDSAVSRTPVSDAASMPSPGYFARSSSGKVVGSSQYLPILRTEYSPTFHSFLNDPYFVGMLDYGEKIFVFFREEAVEASDKIDKVVYSRVAQVCKKDVGGSATLLRGRWTSFFKARLNCSVPGNRPFYFNEIQDVTEPMMLDGKMTIFATMTTPENSITGSAVCAFTMYDIATSFAGNFMEQSKSSWCWKKRASKMPNPHPAVCRHNPAEPPSTTLQFVESHPIMAAAVPSVSGFPLFLMTQSHVRFTAVAVETNVRGNGGVTNVTVLYIGTRDGKLLKVLINQMGLHQPRKLVHSEESEVFRSKECSRNETEVNVRSPVRNKQEKDDDVKRVRKLVILKSSNVILVTFQHCIISVPLDMCHFYECKSACVQSGNPYCGWDGDKCAAVATSEGKQFEQDLFGENDHAERCTMKPVDAQDVISNNTSAGMCLDSAGVAFPLLLGLVVTFTVVILSFLLYVKCRDNRRLQNRNCPTSCMKRKSNASTGYAEPQNEAGNETAQNSFLSGKSRSSDKTPRVSIEPTSPIAVSMHSQPSAIEQSTIKNTNTNSNYMSIYEHRDEVQIVHNIANDVLGNVSSEDTTWSDDFFDSDSNLNLTKQMENFKLPQDGSEEASLLNPQHNANNNRVVGIAHPMNQRTEKLSQIVKPTFVSKPTGIKLGSQYSTEGYGSTQTSNLPSASDQSTKAGDGVKIITNPNYLPVNSYFNSANASIAVPQNNDNFTGVTPAGRKKIIPDVRENSFDLFPPPPACVLSPTSNSTLVSFSPNSDPTPERGCPIDEGTFLNKNVKARITPKTPVMFPSASGDSTSSGFVSSSLNSPPCLNDRDVSKTKALIVAKGILSAQTIASPKTSKRSKTKKQKSPESPPVVENIYDEVFEQLSSPSIRNSLVSQCLEENLNMPFRNPEFCKSSDDEDDFADPDALPQTPVDETSKTSKGKRSLKLFRPRKSRRSKKERLEGLRMQNEDTFVSPSYDEEPFVPTVVGWEEIEYSTANSFPNDKRASRTSTFQEDSTPEGEADFLGRSYDDSYVKLGTGTENDKNRLAFYTMRPKNRMRQKMPKMRNTDKKWTQSNNPVPVPTPALPKV</sequence>
<keyword evidence="3" id="KW-0812">Transmembrane</keyword>
<evidence type="ECO:0000259" key="4">
    <source>
        <dbReference type="PROSITE" id="PS51004"/>
    </source>
</evidence>
<dbReference type="InterPro" id="IPR001627">
    <property type="entry name" value="Semap_dom"/>
</dbReference>
<accession>A0ABP0GTW4</accession>
<reference evidence="5 6" key="1">
    <citation type="submission" date="2024-02" db="EMBL/GenBank/DDBJ databases">
        <authorList>
            <person name="Daric V."/>
            <person name="Darras S."/>
        </authorList>
    </citation>
    <scope>NUCLEOTIDE SEQUENCE [LARGE SCALE GENOMIC DNA]</scope>
</reference>